<dbReference type="PATRIC" id="fig|1608994.3.peg.2284"/>
<accession>A0A0J6IHC8</accession>
<dbReference type="RefSeq" id="WP_048363831.1">
    <property type="nucleotide sequence ID" value="NZ_JAAEBV010000002.1"/>
</dbReference>
<evidence type="ECO:0000256" key="1">
    <source>
        <dbReference type="SAM" id="Coils"/>
    </source>
</evidence>
<evidence type="ECO:0008006" key="5">
    <source>
        <dbReference type="Google" id="ProtNLM"/>
    </source>
</evidence>
<accession>A0A0J6IZ24</accession>
<reference evidence="3 4" key="1">
    <citation type="submission" date="2015-02" db="EMBL/GenBank/DDBJ databases">
        <title>Pseudomonas helleri sp. nov. and Pseudomonas weihenstephanensis sp. nov., isolated from raw cows milk.</title>
        <authorList>
            <person name="von Neubeck M."/>
            <person name="Huptas C."/>
            <person name="Wenning M."/>
            <person name="Scherer S."/>
        </authorList>
    </citation>
    <scope>NUCLEOTIDE SEQUENCE [LARGE SCALE GENOMIC DNA]</scope>
    <source>
        <strain evidence="3 4">DSM 29166</strain>
    </source>
</reference>
<dbReference type="PROSITE" id="PS51257">
    <property type="entry name" value="PROKAR_LIPOPROTEIN"/>
    <property type="match status" value="1"/>
</dbReference>
<evidence type="ECO:0000313" key="3">
    <source>
        <dbReference type="EMBL" id="KMN14010.1"/>
    </source>
</evidence>
<dbReference type="EMBL" id="JYLF01000003">
    <property type="protein sequence ID" value="KMN14010.1"/>
    <property type="molecule type" value="Genomic_DNA"/>
</dbReference>
<evidence type="ECO:0000313" key="4">
    <source>
        <dbReference type="Proteomes" id="UP000036325"/>
    </source>
</evidence>
<evidence type="ECO:0000256" key="2">
    <source>
        <dbReference type="SAM" id="Phobius"/>
    </source>
</evidence>
<proteinExistence type="predicted"/>
<protein>
    <recommendedName>
        <fullName evidence="5">Lipoprotein</fullName>
    </recommendedName>
</protein>
<dbReference type="OrthoDB" id="5765242at2"/>
<sequence length="244" mass="25952">MMRSLWSSSKLLISFVLTGSLLLGGCASTGSGMLGAGAPAPDPRLTQGTDAEFFSKSGYQACAMGAGAAILACTLSNSGNKAVCMVAAGVAACGVAMGANYYVDQRRSEYANTSQRLQKYNSDVQLDTQKVVTRTATAQQVINDDKQQIAQIKRDLASKKIDKAQAQQQIAVIDSNIAQLRNEVNNMKTKVAGYNDVVKVERAQGNAPELKQMDANISKMNQKVASLQKEVDGLYSQRSAITLG</sequence>
<feature type="transmembrane region" description="Helical" evidence="2">
    <location>
        <begin position="82"/>
        <end position="103"/>
    </location>
</feature>
<comment type="caution">
    <text evidence="3">The sequence shown here is derived from an EMBL/GenBank/DDBJ whole genome shotgun (WGS) entry which is preliminary data.</text>
</comment>
<dbReference type="AlphaFoldDB" id="A0A0J6IHC8"/>
<keyword evidence="2" id="KW-0812">Transmembrane</keyword>
<dbReference type="Proteomes" id="UP000036325">
    <property type="component" value="Unassembled WGS sequence"/>
</dbReference>
<keyword evidence="2" id="KW-0472">Membrane</keyword>
<name>A0A0J6IHC8_9PSED</name>
<organism evidence="3 4">
    <name type="scientific">Pseudomonas weihenstephanensis</name>
    <dbReference type="NCBI Taxonomy" id="1608994"/>
    <lineage>
        <taxon>Bacteria</taxon>
        <taxon>Pseudomonadati</taxon>
        <taxon>Pseudomonadota</taxon>
        <taxon>Gammaproteobacteria</taxon>
        <taxon>Pseudomonadales</taxon>
        <taxon>Pseudomonadaceae</taxon>
        <taxon>Pseudomonas</taxon>
    </lineage>
</organism>
<dbReference type="STRING" id="1608994.TU86_08340"/>
<keyword evidence="1" id="KW-0175">Coiled coil</keyword>
<keyword evidence="2" id="KW-1133">Transmembrane helix</keyword>
<feature type="coiled-coil region" evidence="1">
    <location>
        <begin position="149"/>
        <end position="237"/>
    </location>
</feature>
<gene>
    <name evidence="3" type="ORF">TU86_08340</name>
</gene>